<proteinExistence type="predicted"/>
<feature type="compositionally biased region" description="Acidic residues" evidence="1">
    <location>
        <begin position="27"/>
        <end position="37"/>
    </location>
</feature>
<sequence>MGRDDHNNKTKNNYLAQTPKNQKTDGIDVEFSEELADHEDHEAQARSRAADKRAKKK</sequence>
<dbReference type="OrthoDB" id="2973490at2"/>
<protein>
    <submittedName>
        <fullName evidence="2">YfhD-like protein</fullName>
    </submittedName>
</protein>
<dbReference type="STRING" id="930117.SAMN05216225_104021"/>
<evidence type="ECO:0000313" key="3">
    <source>
        <dbReference type="Proteomes" id="UP000183988"/>
    </source>
</evidence>
<feature type="compositionally biased region" description="Polar residues" evidence="1">
    <location>
        <begin position="10"/>
        <end position="21"/>
    </location>
</feature>
<feature type="region of interest" description="Disordered" evidence="1">
    <location>
        <begin position="1"/>
        <end position="57"/>
    </location>
</feature>
<organism evidence="2 3">
    <name type="scientific">Ornithinibacillus halophilus</name>
    <dbReference type="NCBI Taxonomy" id="930117"/>
    <lineage>
        <taxon>Bacteria</taxon>
        <taxon>Bacillati</taxon>
        <taxon>Bacillota</taxon>
        <taxon>Bacilli</taxon>
        <taxon>Bacillales</taxon>
        <taxon>Bacillaceae</taxon>
        <taxon>Ornithinibacillus</taxon>
    </lineage>
</organism>
<dbReference type="Proteomes" id="UP000183988">
    <property type="component" value="Unassembled WGS sequence"/>
</dbReference>
<gene>
    <name evidence="2" type="ORF">SAMN05216225_104021</name>
</gene>
<name>A0A1M5KQN2_9BACI</name>
<dbReference type="RefSeq" id="WP_072891455.1">
    <property type="nucleotide sequence ID" value="NZ_FQVW01000040.1"/>
</dbReference>
<dbReference type="Pfam" id="PF14151">
    <property type="entry name" value="YfhD"/>
    <property type="match status" value="1"/>
</dbReference>
<dbReference type="EMBL" id="FQVW01000040">
    <property type="protein sequence ID" value="SHG54819.1"/>
    <property type="molecule type" value="Genomic_DNA"/>
</dbReference>
<evidence type="ECO:0000256" key="1">
    <source>
        <dbReference type="SAM" id="MobiDB-lite"/>
    </source>
</evidence>
<keyword evidence="3" id="KW-1185">Reference proteome</keyword>
<accession>A0A1M5KQN2</accession>
<reference evidence="2 3" key="1">
    <citation type="submission" date="2016-11" db="EMBL/GenBank/DDBJ databases">
        <authorList>
            <person name="Jaros S."/>
            <person name="Januszkiewicz K."/>
            <person name="Wedrychowicz H."/>
        </authorList>
    </citation>
    <scope>NUCLEOTIDE SEQUENCE [LARGE SCALE GENOMIC DNA]</scope>
    <source>
        <strain evidence="2 3">IBRC-M 10683</strain>
    </source>
</reference>
<dbReference type="InterPro" id="IPR025435">
    <property type="entry name" value="YfhD-like"/>
</dbReference>
<feature type="compositionally biased region" description="Basic and acidic residues" evidence="1">
    <location>
        <begin position="38"/>
        <end position="57"/>
    </location>
</feature>
<dbReference type="AlphaFoldDB" id="A0A1M5KQN2"/>
<evidence type="ECO:0000313" key="2">
    <source>
        <dbReference type="EMBL" id="SHG54819.1"/>
    </source>
</evidence>